<dbReference type="STRING" id="1206466.K0KEE9"/>
<organism evidence="12 13">
    <name type="scientific">Wickerhamomyces ciferrii (strain ATCC 14091 / BCRC 22168 / CBS 111 / JCM 3599 / NBRC 0793 / NRRL Y-1031 F-60-10)</name>
    <name type="common">Yeast</name>
    <name type="synonym">Pichia ciferrii</name>
    <dbReference type="NCBI Taxonomy" id="1206466"/>
    <lineage>
        <taxon>Eukaryota</taxon>
        <taxon>Fungi</taxon>
        <taxon>Dikarya</taxon>
        <taxon>Ascomycota</taxon>
        <taxon>Saccharomycotina</taxon>
        <taxon>Saccharomycetes</taxon>
        <taxon>Phaffomycetales</taxon>
        <taxon>Wickerhamomycetaceae</taxon>
        <taxon>Wickerhamomyces</taxon>
    </lineage>
</organism>
<protein>
    <submittedName>
        <fullName evidence="12">Hexose transporter 2</fullName>
    </submittedName>
</protein>
<evidence type="ECO:0000256" key="10">
    <source>
        <dbReference type="SAM" id="Phobius"/>
    </source>
</evidence>
<dbReference type="InParanoid" id="K0KEE9"/>
<dbReference type="GO" id="GO:0005351">
    <property type="term" value="F:carbohydrate:proton symporter activity"/>
    <property type="evidence" value="ECO:0007669"/>
    <property type="project" value="TreeGrafter"/>
</dbReference>
<comment type="subcellular location">
    <subcellularLocation>
        <location evidence="1">Membrane</location>
        <topology evidence="1">Multi-pass membrane protein</topology>
    </subcellularLocation>
</comment>
<reference evidence="12 13" key="1">
    <citation type="journal article" date="2012" name="Eukaryot. Cell">
        <title>Draft genome sequence of Wickerhamomyces ciferrii NRRL Y-1031 F-60-10.</title>
        <authorList>
            <person name="Schneider J."/>
            <person name="Andrea H."/>
            <person name="Blom J."/>
            <person name="Jaenicke S."/>
            <person name="Ruckert C."/>
            <person name="Schorsch C."/>
            <person name="Szczepanowski R."/>
            <person name="Farwick M."/>
            <person name="Goesmann A."/>
            <person name="Puhler A."/>
            <person name="Schaffer S."/>
            <person name="Tauch A."/>
            <person name="Kohler T."/>
            <person name="Brinkrolf K."/>
        </authorList>
    </citation>
    <scope>NUCLEOTIDE SEQUENCE [LARGE SCALE GENOMIC DNA]</scope>
    <source>
        <strain evidence="13">ATCC 14091 / BCRC 22168 / CBS 111 / JCM 3599 / NBRC 0793 / NRRL Y-1031 F-60-10</strain>
    </source>
</reference>
<evidence type="ECO:0000259" key="11">
    <source>
        <dbReference type="PROSITE" id="PS50850"/>
    </source>
</evidence>
<evidence type="ECO:0000256" key="2">
    <source>
        <dbReference type="ARBA" id="ARBA00010992"/>
    </source>
</evidence>
<dbReference type="eggNOG" id="KOG0254">
    <property type="taxonomic scope" value="Eukaryota"/>
</dbReference>
<gene>
    <name evidence="12" type="primary">KHT5</name>
    <name evidence="12" type="ORF">BN7_808</name>
</gene>
<evidence type="ECO:0000256" key="8">
    <source>
        <dbReference type="RuleBase" id="RU003346"/>
    </source>
</evidence>
<dbReference type="InterPro" id="IPR003663">
    <property type="entry name" value="Sugar/inositol_transpt"/>
</dbReference>
<feature type="transmembrane region" description="Helical" evidence="10">
    <location>
        <begin position="232"/>
        <end position="251"/>
    </location>
</feature>
<keyword evidence="3 8" id="KW-0813">Transport</keyword>
<feature type="transmembrane region" description="Helical" evidence="10">
    <location>
        <begin position="487"/>
        <end position="506"/>
    </location>
</feature>
<feature type="transmembrane region" description="Helical" evidence="10">
    <location>
        <begin position="459"/>
        <end position="481"/>
    </location>
</feature>
<feature type="transmembrane region" description="Helical" evidence="10">
    <location>
        <begin position="354"/>
        <end position="374"/>
    </location>
</feature>
<accession>K0KEE9</accession>
<keyword evidence="5 10" id="KW-0812">Transmembrane</keyword>
<dbReference type="Gene3D" id="1.20.1250.20">
    <property type="entry name" value="MFS general substrate transporter like domains"/>
    <property type="match status" value="1"/>
</dbReference>
<dbReference type="NCBIfam" id="TIGR00879">
    <property type="entry name" value="SP"/>
    <property type="match status" value="1"/>
</dbReference>
<evidence type="ECO:0000313" key="12">
    <source>
        <dbReference type="EMBL" id="CCH41271.1"/>
    </source>
</evidence>
<feature type="transmembrane region" description="Helical" evidence="10">
    <location>
        <begin position="54"/>
        <end position="76"/>
    </location>
</feature>
<feature type="transmembrane region" description="Helical" evidence="10">
    <location>
        <begin position="420"/>
        <end position="447"/>
    </location>
</feature>
<feature type="compositionally biased region" description="Basic and acidic residues" evidence="9">
    <location>
        <begin position="30"/>
        <end position="46"/>
    </location>
</feature>
<feature type="transmembrane region" description="Helical" evidence="10">
    <location>
        <begin position="140"/>
        <end position="160"/>
    </location>
</feature>
<comment type="similarity">
    <text evidence="2 8">Belongs to the major facilitator superfamily. Sugar transporter (TC 2.A.1.1) family.</text>
</comment>
<comment type="caution">
    <text evidence="12">The sequence shown here is derived from an EMBL/GenBank/DDBJ whole genome shotgun (WGS) entry which is preliminary data.</text>
</comment>
<dbReference type="CDD" id="cd17356">
    <property type="entry name" value="MFS_HXT"/>
    <property type="match status" value="1"/>
</dbReference>
<evidence type="ECO:0000256" key="1">
    <source>
        <dbReference type="ARBA" id="ARBA00004141"/>
    </source>
</evidence>
<dbReference type="AlphaFoldDB" id="K0KEE9"/>
<dbReference type="GO" id="GO:0055056">
    <property type="term" value="F:D-glucose transmembrane transporter activity"/>
    <property type="evidence" value="ECO:0007669"/>
    <property type="project" value="UniProtKB-ARBA"/>
</dbReference>
<keyword evidence="13" id="KW-1185">Reference proteome</keyword>
<dbReference type="FunFam" id="1.20.1250.20:FF:000044">
    <property type="entry name" value="Hexose transporter Hxt3p"/>
    <property type="match status" value="1"/>
</dbReference>
<sequence>MSAINNQEDDQHLQTPQVNSSGVLTPETNDSLKHNESDEYQVDKSAPELPTKPASAYILICALCFMIAFGGFVFGWDTGTISGFVNMDDFVRRFGQVNSEGEHYLSKVRMGLIVSIFNIGCAFGAIFLSKFADIYGRRIALMIMMVIYIVGILVQITSISKWYQYFIGRIISGLAVGAIGVISPLFISESAPKHLRGALVSSYQLMITFGIFLGYCTNYGAKNYTSSAQWRIGLGLCFFWAILMIIAMISMPESPRYLIRKGRLDDARRSIAISNRVPQDDPSVFALVEELDAAIQKEESAGTASWTELVTGKPKIFYRLMCGIMIQALQQLTGNNYFFYYGTTVFKAVGLSDSFQTSIVLGIVNFASTILSLYSVNKLGGRRSLLYGAAGMVCCYVVYATIGVTALYTNSDHTESSKSAGSAMIAFACFFIFFFATTWGPVAFVVVSELYPIRIKSKGMGLATAANWLWGFLIGFFTPFITGAINFYYGYVFLGCCLFAFVFVYLNIPHTNGLSLEEVDELYASGVKAWQSKNWTPTRRYTQDAAFSKAQTAQVENAEEKAEEVA</sequence>
<dbReference type="PROSITE" id="PS00217">
    <property type="entry name" value="SUGAR_TRANSPORT_2"/>
    <property type="match status" value="1"/>
</dbReference>
<dbReference type="SUPFAM" id="SSF103473">
    <property type="entry name" value="MFS general substrate transporter"/>
    <property type="match status" value="1"/>
</dbReference>
<keyword evidence="4" id="KW-0762">Sugar transport</keyword>
<dbReference type="InterPro" id="IPR050360">
    <property type="entry name" value="MFS_Sugar_Transporters"/>
</dbReference>
<feature type="region of interest" description="Disordered" evidence="9">
    <location>
        <begin position="1"/>
        <end position="47"/>
    </location>
</feature>
<proteinExistence type="inferred from homology"/>
<evidence type="ECO:0000256" key="7">
    <source>
        <dbReference type="ARBA" id="ARBA00023136"/>
    </source>
</evidence>
<evidence type="ECO:0000256" key="4">
    <source>
        <dbReference type="ARBA" id="ARBA00022597"/>
    </source>
</evidence>
<dbReference type="GO" id="GO:0005886">
    <property type="term" value="C:plasma membrane"/>
    <property type="evidence" value="ECO:0007669"/>
    <property type="project" value="TreeGrafter"/>
</dbReference>
<dbReference type="InterPro" id="IPR005828">
    <property type="entry name" value="MFS_sugar_transport-like"/>
</dbReference>
<evidence type="ECO:0000256" key="9">
    <source>
        <dbReference type="SAM" id="MobiDB-lite"/>
    </source>
</evidence>
<evidence type="ECO:0000313" key="13">
    <source>
        <dbReference type="Proteomes" id="UP000009328"/>
    </source>
</evidence>
<name>K0KEE9_WICCF</name>
<feature type="transmembrane region" description="Helical" evidence="10">
    <location>
        <begin position="199"/>
        <end position="220"/>
    </location>
</feature>
<dbReference type="PANTHER" id="PTHR48022">
    <property type="entry name" value="PLASTIDIC GLUCOSE TRANSPORTER 4"/>
    <property type="match status" value="1"/>
</dbReference>
<dbReference type="PANTHER" id="PTHR48022:SF75">
    <property type="entry name" value="GALACTOSE TRANSPORTER-RELATED"/>
    <property type="match status" value="1"/>
</dbReference>
<feature type="transmembrane region" description="Helical" evidence="10">
    <location>
        <begin position="386"/>
        <end position="408"/>
    </location>
</feature>
<dbReference type="InterPro" id="IPR005829">
    <property type="entry name" value="Sugar_transporter_CS"/>
</dbReference>
<dbReference type="HOGENOM" id="CLU_001265_30_1_1"/>
<feature type="domain" description="Major facilitator superfamily (MFS) profile" evidence="11">
    <location>
        <begin position="63"/>
        <end position="512"/>
    </location>
</feature>
<evidence type="ECO:0000256" key="3">
    <source>
        <dbReference type="ARBA" id="ARBA00022448"/>
    </source>
</evidence>
<dbReference type="Pfam" id="PF00083">
    <property type="entry name" value="Sugar_tr"/>
    <property type="match status" value="1"/>
</dbReference>
<keyword evidence="6 10" id="KW-1133">Transmembrane helix</keyword>
<dbReference type="EMBL" id="CAIF01000014">
    <property type="protein sequence ID" value="CCH41271.1"/>
    <property type="molecule type" value="Genomic_DNA"/>
</dbReference>
<dbReference type="InterPro" id="IPR020846">
    <property type="entry name" value="MFS_dom"/>
</dbReference>
<keyword evidence="7 10" id="KW-0472">Membrane</keyword>
<dbReference type="Proteomes" id="UP000009328">
    <property type="component" value="Unassembled WGS sequence"/>
</dbReference>
<evidence type="ECO:0000256" key="6">
    <source>
        <dbReference type="ARBA" id="ARBA00022989"/>
    </source>
</evidence>
<dbReference type="PROSITE" id="PS50850">
    <property type="entry name" value="MFS"/>
    <property type="match status" value="1"/>
</dbReference>
<evidence type="ECO:0000256" key="5">
    <source>
        <dbReference type="ARBA" id="ARBA00022692"/>
    </source>
</evidence>
<dbReference type="InterPro" id="IPR036259">
    <property type="entry name" value="MFS_trans_sf"/>
</dbReference>
<feature type="transmembrane region" description="Helical" evidence="10">
    <location>
        <begin position="166"/>
        <end position="187"/>
    </location>
</feature>
<feature type="transmembrane region" description="Helical" evidence="10">
    <location>
        <begin position="108"/>
        <end position="128"/>
    </location>
</feature>
<feature type="compositionally biased region" description="Polar residues" evidence="9">
    <location>
        <begin position="13"/>
        <end position="29"/>
    </location>
</feature>
<dbReference type="PRINTS" id="PR00171">
    <property type="entry name" value="SUGRTRNSPORT"/>
</dbReference>